<comment type="caution">
    <text evidence="2">The sequence shown here is derived from an EMBL/GenBank/DDBJ whole genome shotgun (WGS) entry which is preliminary data.</text>
</comment>
<dbReference type="Proteomes" id="UP001500782">
    <property type="component" value="Unassembled WGS sequence"/>
</dbReference>
<keyword evidence="1" id="KW-0732">Signal</keyword>
<feature type="signal peptide" evidence="1">
    <location>
        <begin position="1"/>
        <end position="24"/>
    </location>
</feature>
<evidence type="ECO:0000313" key="3">
    <source>
        <dbReference type="Proteomes" id="UP001500782"/>
    </source>
</evidence>
<sequence length="40" mass="4191">MKKWFAALALVFALVSVAGGQAFADQADHPDPTSGPTVKF</sequence>
<evidence type="ECO:0000256" key="1">
    <source>
        <dbReference type="SAM" id="SignalP"/>
    </source>
</evidence>
<gene>
    <name evidence="2" type="ORF">GCM10008967_38910</name>
</gene>
<organism evidence="2 3">
    <name type="scientific">Bacillus carboniphilus</name>
    <dbReference type="NCBI Taxonomy" id="86663"/>
    <lineage>
        <taxon>Bacteria</taxon>
        <taxon>Bacillati</taxon>
        <taxon>Bacillota</taxon>
        <taxon>Bacilli</taxon>
        <taxon>Bacillales</taxon>
        <taxon>Bacillaceae</taxon>
        <taxon>Bacillus</taxon>
    </lineage>
</organism>
<evidence type="ECO:0000313" key="2">
    <source>
        <dbReference type="EMBL" id="GAA0344729.1"/>
    </source>
</evidence>
<protein>
    <submittedName>
        <fullName evidence="2">Uncharacterized protein</fullName>
    </submittedName>
</protein>
<feature type="chain" id="PRO_5047441307" evidence="1">
    <location>
        <begin position="25"/>
        <end position="40"/>
    </location>
</feature>
<reference evidence="3" key="1">
    <citation type="journal article" date="2019" name="Int. J. Syst. Evol. Microbiol.">
        <title>The Global Catalogue of Microorganisms (GCM) 10K type strain sequencing project: providing services to taxonomists for standard genome sequencing and annotation.</title>
        <authorList>
            <consortium name="The Broad Institute Genomics Platform"/>
            <consortium name="The Broad Institute Genome Sequencing Center for Infectious Disease"/>
            <person name="Wu L."/>
            <person name="Ma J."/>
        </authorList>
    </citation>
    <scope>NUCLEOTIDE SEQUENCE [LARGE SCALE GENOMIC DNA]</scope>
    <source>
        <strain evidence="3">JCM 9731</strain>
    </source>
</reference>
<proteinExistence type="predicted"/>
<name>A0ABP3GII9_9BACI</name>
<accession>A0ABP3GII9</accession>
<dbReference type="RefSeq" id="WP_343802996.1">
    <property type="nucleotide sequence ID" value="NZ_BAAADJ010000063.1"/>
</dbReference>
<dbReference type="EMBL" id="BAAADJ010000063">
    <property type="protein sequence ID" value="GAA0344729.1"/>
    <property type="molecule type" value="Genomic_DNA"/>
</dbReference>
<keyword evidence="3" id="KW-1185">Reference proteome</keyword>